<evidence type="ECO:0000313" key="2">
    <source>
        <dbReference type="EMBL" id="CAA9306700.1"/>
    </source>
</evidence>
<feature type="domain" description="Glycosyltransferase 2-like" evidence="1">
    <location>
        <begin position="6"/>
        <end position="133"/>
    </location>
</feature>
<reference evidence="2" key="1">
    <citation type="submission" date="2020-02" db="EMBL/GenBank/DDBJ databases">
        <authorList>
            <person name="Meier V. D."/>
        </authorList>
    </citation>
    <scope>NUCLEOTIDE SEQUENCE</scope>
    <source>
        <strain evidence="2">AVDCRST_MAG56</strain>
    </source>
</reference>
<dbReference type="EMBL" id="CADCTQ010000484">
    <property type="protein sequence ID" value="CAA9306700.1"/>
    <property type="molecule type" value="Genomic_DNA"/>
</dbReference>
<proteinExistence type="predicted"/>
<dbReference type="Gene3D" id="3.90.550.10">
    <property type="entry name" value="Spore Coat Polysaccharide Biosynthesis Protein SpsA, Chain A"/>
    <property type="match status" value="1"/>
</dbReference>
<dbReference type="PANTHER" id="PTHR43685">
    <property type="entry name" value="GLYCOSYLTRANSFERASE"/>
    <property type="match status" value="1"/>
</dbReference>
<dbReference type="InterPro" id="IPR029044">
    <property type="entry name" value="Nucleotide-diphossugar_trans"/>
</dbReference>
<dbReference type="InterPro" id="IPR050834">
    <property type="entry name" value="Glycosyltransf_2"/>
</dbReference>
<protein>
    <recommendedName>
        <fullName evidence="1">Glycosyltransferase 2-like domain-containing protein</fullName>
    </recommendedName>
</protein>
<dbReference type="Pfam" id="PF00535">
    <property type="entry name" value="Glycos_transf_2"/>
    <property type="match status" value="1"/>
</dbReference>
<evidence type="ECO:0000259" key="1">
    <source>
        <dbReference type="Pfam" id="PF00535"/>
    </source>
</evidence>
<dbReference type="SUPFAM" id="SSF53448">
    <property type="entry name" value="Nucleotide-diphospho-sugar transferases"/>
    <property type="match status" value="1"/>
</dbReference>
<dbReference type="InterPro" id="IPR001173">
    <property type="entry name" value="Glyco_trans_2-like"/>
</dbReference>
<sequence length="367" mass="42750">MNTLVSIVVPLFNRVNLLAETIESVQAQTYPHWELIVVDDGSTDGSNLVAQAYADGDKRIKLHYREREPNGAPTCRNLGVEKSSGAYVIFLDSDDLLAPFCLEHRLEKAAQHPDADFLVFPIAIFSTVPNEAYKLWNHLDKPGSPEDLDRCLSTDTPWQTTCPLWKRETLRRLGPWLEGAKCRQDLEFHVRALSLGLSYRKFPEVYDCFYRRSPNGGDQISKVDFTRQDYILSKNDVFGVMHDHLARNGKLNGFRTQMLASYYIENALGSFLYRQNIPLGAFVRPLRRLRLLSFAEKARCIGFLWVLYRLHATLGERYSMYLYHLYRFRVLPAFFRPNRYEREVPLTDEHRETYAQRLKQNKTMQIR</sequence>
<dbReference type="PANTHER" id="PTHR43685:SF2">
    <property type="entry name" value="GLYCOSYLTRANSFERASE 2-LIKE DOMAIN-CONTAINING PROTEIN"/>
    <property type="match status" value="1"/>
</dbReference>
<organism evidence="2">
    <name type="scientific">uncultured Cytophagales bacterium</name>
    <dbReference type="NCBI Taxonomy" id="158755"/>
    <lineage>
        <taxon>Bacteria</taxon>
        <taxon>Pseudomonadati</taxon>
        <taxon>Bacteroidota</taxon>
        <taxon>Sphingobacteriia</taxon>
        <taxon>Sphingobacteriales</taxon>
        <taxon>environmental samples</taxon>
    </lineage>
</organism>
<accession>A0A6J4KIP8</accession>
<dbReference type="CDD" id="cd00761">
    <property type="entry name" value="Glyco_tranf_GTA_type"/>
    <property type="match status" value="1"/>
</dbReference>
<name>A0A6J4KIP8_9SPHI</name>
<gene>
    <name evidence="2" type="ORF">AVDCRST_MAG56-5959</name>
</gene>
<dbReference type="AlphaFoldDB" id="A0A6J4KIP8"/>